<organism evidence="2 3">
    <name type="scientific">Candidozyma auris</name>
    <name type="common">Yeast</name>
    <name type="synonym">Candida auris</name>
    <dbReference type="NCBI Taxonomy" id="498019"/>
    <lineage>
        <taxon>Eukaryota</taxon>
        <taxon>Fungi</taxon>
        <taxon>Dikarya</taxon>
        <taxon>Ascomycota</taxon>
        <taxon>Saccharomycotina</taxon>
        <taxon>Pichiomycetes</taxon>
        <taxon>Metschnikowiaceae</taxon>
        <taxon>Candidozyma</taxon>
    </lineage>
</organism>
<dbReference type="VEuPathDB" id="FungiDB:CJJ09_005466"/>
<evidence type="ECO:0000256" key="1">
    <source>
        <dbReference type="SAM" id="MobiDB-lite"/>
    </source>
</evidence>
<dbReference type="VEuPathDB" id="FungiDB:CJI96_0002081"/>
<gene>
    <name evidence="2" type="ORF">QG37_06614</name>
</gene>
<name>A0A0L0NS87_CANAR</name>
<dbReference type="EMBL" id="LGST01000047">
    <property type="protein sequence ID" value="KND96923.1"/>
    <property type="molecule type" value="Genomic_DNA"/>
</dbReference>
<evidence type="ECO:0000313" key="3">
    <source>
        <dbReference type="Proteomes" id="UP000037122"/>
    </source>
</evidence>
<accession>A0A0L0NS87</accession>
<proteinExistence type="predicted"/>
<dbReference type="VEuPathDB" id="FungiDB:CJI97_002753"/>
<evidence type="ECO:0000313" key="2">
    <source>
        <dbReference type="EMBL" id="KND96923.1"/>
    </source>
</evidence>
<comment type="caution">
    <text evidence="2">The sequence shown here is derived from an EMBL/GenBank/DDBJ whole genome shotgun (WGS) entry which is preliminary data.</text>
</comment>
<feature type="compositionally biased region" description="Polar residues" evidence="1">
    <location>
        <begin position="1"/>
        <end position="12"/>
    </location>
</feature>
<feature type="region of interest" description="Disordered" evidence="1">
    <location>
        <begin position="1"/>
        <end position="24"/>
    </location>
</feature>
<dbReference type="VEuPathDB" id="FungiDB:QG37_06614"/>
<dbReference type="Proteomes" id="UP000037122">
    <property type="component" value="Unassembled WGS sequence"/>
</dbReference>
<reference evidence="3" key="1">
    <citation type="journal article" date="2015" name="BMC Genomics">
        <title>Draft genome of a commonly misdiagnosed multidrug resistant pathogen Candida auris.</title>
        <authorList>
            <person name="Chatterjee S."/>
            <person name="Alampalli S.V."/>
            <person name="Nageshan R.K."/>
            <person name="Chettiar S.T."/>
            <person name="Joshi S."/>
            <person name="Tatu U.S."/>
        </authorList>
    </citation>
    <scope>NUCLEOTIDE SEQUENCE [LARGE SCALE GENOMIC DNA]</scope>
    <source>
        <strain evidence="3">6684</strain>
    </source>
</reference>
<dbReference type="VEuPathDB" id="FungiDB:B9J08_003706"/>
<sequence length="188" mass="21770">MENLRASLSQPFDNGLADDERTTPHIGLGDTNDYFKRGTGTIKCTFPLSPSIGTGSGATHHAWSLYRTLPPARVIKRWDVFWKALYKEEWLKRNDFTALHLFNFGSCAPVHDDKNHSEPMSCRLCCESTRSDQIQKHLYTSCESSKYWWRKLESPRPMNLEEMLAPAYTSFHKLRQLNRIVKVVKAKY</sequence>
<protein>
    <submittedName>
        <fullName evidence="2">Uncharacterized protein</fullName>
    </submittedName>
</protein>
<dbReference type="AlphaFoldDB" id="A0A0L0NS87"/>